<dbReference type="FunFam" id="1.10.150.300:FF:000001">
    <property type="entry name" value="Ribosome-binding ATPase YchF"/>
    <property type="match status" value="1"/>
</dbReference>
<sequence>MKVGLAGLPMSGKTTVFNLATRANAQVRDFLAQSEEVNTGVIKVPDARIDYLASIYKPRKTIYATVEFTDIPGVSKDEVGFSRKTLGHIRVCDALLLVIRLFGGSEVPHIRQTVDPARDLDELCLEFVLADLELVEKRLERLTKDLKVGKKPESAREMDVMTRCQKVLEAGKFLSTETFSPEEEHLLKTYRFLTQRPMIVVGNGSDDQVKNPADPVVKSFLAACEGRGLSALLIAGKTEMEIASLSPEEEAAFLKEYGIAEPGRTRLIQEAYRILNYISFLTVGEDEVRAWPIRRGTTAVRAAGAVHSDIERGFIRAEVVAYRDFVEKGGMAGVKQAGLARLEGKDYIVEDGDIVHFRFSI</sequence>
<comment type="cofactor">
    <cofactor evidence="1">
        <name>Mg(2+)</name>
        <dbReference type="ChEBI" id="CHEBI:18420"/>
    </cofactor>
</comment>
<dbReference type="PANTHER" id="PTHR23305">
    <property type="entry name" value="OBG GTPASE FAMILY"/>
    <property type="match status" value="1"/>
</dbReference>
<dbReference type="InterPro" id="IPR012675">
    <property type="entry name" value="Beta-grasp_dom_sf"/>
</dbReference>
<dbReference type="Proteomes" id="UP000252355">
    <property type="component" value="Unassembled WGS sequence"/>
</dbReference>
<dbReference type="PANTHER" id="PTHR23305:SF18">
    <property type="entry name" value="OBG-TYPE G DOMAIN-CONTAINING PROTEIN"/>
    <property type="match status" value="1"/>
</dbReference>
<dbReference type="CDD" id="cd04867">
    <property type="entry name" value="TGS_YchF_OLA1"/>
    <property type="match status" value="1"/>
</dbReference>
<dbReference type="Gene3D" id="3.10.20.30">
    <property type="match status" value="1"/>
</dbReference>
<dbReference type="InterPro" id="IPR004396">
    <property type="entry name" value="ATPase_YchF/OLA1"/>
</dbReference>
<evidence type="ECO:0000256" key="4">
    <source>
        <dbReference type="ARBA" id="ARBA00022840"/>
    </source>
</evidence>
<dbReference type="SUPFAM" id="SSF81271">
    <property type="entry name" value="TGS-like"/>
    <property type="match status" value="1"/>
</dbReference>
<keyword evidence="4" id="KW-0067">ATP-binding</keyword>
<gene>
    <name evidence="6" type="ORF">OZSIB_0910</name>
</gene>
<dbReference type="PROSITE" id="PS51880">
    <property type="entry name" value="TGS"/>
    <property type="match status" value="1"/>
</dbReference>
<dbReference type="GO" id="GO:0005737">
    <property type="term" value="C:cytoplasm"/>
    <property type="evidence" value="ECO:0007669"/>
    <property type="project" value="TreeGrafter"/>
</dbReference>
<accession>A0A367ZUQ4</accession>
<proteinExistence type="predicted"/>
<dbReference type="Gene3D" id="3.40.50.300">
    <property type="entry name" value="P-loop containing nucleotide triphosphate hydrolases"/>
    <property type="match status" value="1"/>
</dbReference>
<dbReference type="Gene3D" id="1.10.150.300">
    <property type="entry name" value="TGS-like domain"/>
    <property type="match status" value="1"/>
</dbReference>
<dbReference type="InterPro" id="IPR006073">
    <property type="entry name" value="GTP-bd"/>
</dbReference>
<evidence type="ECO:0000259" key="5">
    <source>
        <dbReference type="PROSITE" id="PS51880"/>
    </source>
</evidence>
<dbReference type="GO" id="GO:0005525">
    <property type="term" value="F:GTP binding"/>
    <property type="evidence" value="ECO:0007669"/>
    <property type="project" value="InterPro"/>
</dbReference>
<organism evidence="6 7">
    <name type="scientific">Candidatus Ozemobacter sibiricus</name>
    <dbReference type="NCBI Taxonomy" id="2268124"/>
    <lineage>
        <taxon>Bacteria</taxon>
        <taxon>Candidatus Ozemobacteria</taxon>
        <taxon>Candidatus Ozemobacterales</taxon>
        <taxon>Candidatus Ozemobacteraceae</taxon>
        <taxon>Candidatus Ozemobacter</taxon>
    </lineage>
</organism>
<dbReference type="PIRSF" id="PIRSF006641">
    <property type="entry name" value="CHP00092"/>
    <property type="match status" value="1"/>
</dbReference>
<dbReference type="EMBL" id="QOQW01000001">
    <property type="protein sequence ID" value="RCK81776.1"/>
    <property type="molecule type" value="Genomic_DNA"/>
</dbReference>
<dbReference type="Pfam" id="PF01926">
    <property type="entry name" value="MMR_HSR1"/>
    <property type="match status" value="1"/>
</dbReference>
<dbReference type="InterPro" id="IPR027417">
    <property type="entry name" value="P-loop_NTPase"/>
</dbReference>
<dbReference type="GO" id="GO:0046872">
    <property type="term" value="F:metal ion binding"/>
    <property type="evidence" value="ECO:0007669"/>
    <property type="project" value="UniProtKB-KW"/>
</dbReference>
<dbReference type="NCBIfam" id="TIGR00092">
    <property type="entry name" value="redox-regulated ATPase YchF"/>
    <property type="match status" value="1"/>
</dbReference>
<dbReference type="GO" id="GO:0016887">
    <property type="term" value="F:ATP hydrolysis activity"/>
    <property type="evidence" value="ECO:0007669"/>
    <property type="project" value="InterPro"/>
</dbReference>
<comment type="caution">
    <text evidence="6">The sequence shown here is derived from an EMBL/GenBank/DDBJ whole genome shotgun (WGS) entry which is preliminary data.</text>
</comment>
<evidence type="ECO:0000256" key="1">
    <source>
        <dbReference type="ARBA" id="ARBA00001946"/>
    </source>
</evidence>
<dbReference type="Pfam" id="PF06071">
    <property type="entry name" value="YchF-GTPase_C"/>
    <property type="match status" value="1"/>
</dbReference>
<protein>
    <submittedName>
        <fullName evidence="6">GTP-binding and nucleic acid-binding protein YchF</fullName>
    </submittedName>
</protein>
<reference evidence="6 7" key="1">
    <citation type="submission" date="2018-05" db="EMBL/GenBank/DDBJ databases">
        <title>A metagenomic window into the 2 km-deep terrestrial subsurface aquifer revealed taxonomically and functionally diverse microbial community comprising novel uncultured bacterial lineages.</title>
        <authorList>
            <person name="Kadnikov V.V."/>
            <person name="Mardanov A.V."/>
            <person name="Beletsky A.V."/>
            <person name="Banks D."/>
            <person name="Pimenov N.V."/>
            <person name="Frank Y.A."/>
            <person name="Karnachuk O.V."/>
            <person name="Ravin N.V."/>
        </authorList>
    </citation>
    <scope>NUCLEOTIDE SEQUENCE [LARGE SCALE GENOMIC DNA]</scope>
    <source>
        <strain evidence="6">BY5</strain>
    </source>
</reference>
<evidence type="ECO:0000313" key="7">
    <source>
        <dbReference type="Proteomes" id="UP000252355"/>
    </source>
</evidence>
<dbReference type="InterPro" id="IPR004095">
    <property type="entry name" value="TGS"/>
</dbReference>
<dbReference type="GO" id="GO:0005524">
    <property type="term" value="F:ATP binding"/>
    <property type="evidence" value="ECO:0007669"/>
    <property type="project" value="UniProtKB-KW"/>
</dbReference>
<evidence type="ECO:0000256" key="2">
    <source>
        <dbReference type="ARBA" id="ARBA00022723"/>
    </source>
</evidence>
<dbReference type="InterPro" id="IPR012676">
    <property type="entry name" value="TGS-like"/>
</dbReference>
<name>A0A367ZUQ4_9BACT</name>
<dbReference type="SUPFAM" id="SSF52540">
    <property type="entry name" value="P-loop containing nucleoside triphosphate hydrolases"/>
    <property type="match status" value="1"/>
</dbReference>
<keyword evidence="2" id="KW-0479">Metal-binding</keyword>
<dbReference type="PRINTS" id="PR00326">
    <property type="entry name" value="GTP1OBG"/>
</dbReference>
<evidence type="ECO:0000313" key="6">
    <source>
        <dbReference type="EMBL" id="RCK81776.1"/>
    </source>
</evidence>
<dbReference type="FunFam" id="3.10.20.30:FF:000001">
    <property type="entry name" value="Ribosome-binding ATPase YchF"/>
    <property type="match status" value="1"/>
</dbReference>
<dbReference type="AlphaFoldDB" id="A0A367ZUQ4"/>
<feature type="domain" description="TGS" evidence="5">
    <location>
        <begin position="274"/>
        <end position="359"/>
    </location>
</feature>
<evidence type="ECO:0000256" key="3">
    <source>
        <dbReference type="ARBA" id="ARBA00022741"/>
    </source>
</evidence>
<dbReference type="InterPro" id="IPR023192">
    <property type="entry name" value="TGS-like_dom_sf"/>
</dbReference>
<keyword evidence="3" id="KW-0547">Nucleotide-binding</keyword>
<dbReference type="InterPro" id="IPR013029">
    <property type="entry name" value="YchF_C"/>
</dbReference>